<dbReference type="Pfam" id="PF23022">
    <property type="entry name" value="6TM_1st_PGAP2IP"/>
    <property type="match status" value="1"/>
</dbReference>
<dbReference type="PANTHER" id="PTHR14859">
    <property type="entry name" value="CALCOFLUOR WHITE HYPERSENSITIVE PROTEIN PRECURSOR"/>
    <property type="match status" value="1"/>
</dbReference>
<dbReference type="InterPro" id="IPR057315">
    <property type="entry name" value="Exo_endo_phos_PGAP2IP_C"/>
</dbReference>
<feature type="compositionally biased region" description="Polar residues" evidence="1">
    <location>
        <begin position="232"/>
        <end position="262"/>
    </location>
</feature>
<name>A0AAD7F1T6_9AGAR</name>
<evidence type="ECO:0000259" key="6">
    <source>
        <dbReference type="Pfam" id="PF23226"/>
    </source>
</evidence>
<dbReference type="GO" id="GO:0006506">
    <property type="term" value="P:GPI anchor biosynthetic process"/>
    <property type="evidence" value="ECO:0007669"/>
    <property type="project" value="TreeGrafter"/>
</dbReference>
<keyword evidence="2" id="KW-0812">Transmembrane</keyword>
<keyword evidence="2" id="KW-0472">Membrane</keyword>
<feature type="transmembrane region" description="Helical" evidence="2">
    <location>
        <begin position="629"/>
        <end position="649"/>
    </location>
</feature>
<feature type="domain" description="PGAP2IP C-terminal nuclease-like" evidence="6">
    <location>
        <begin position="731"/>
        <end position="971"/>
    </location>
</feature>
<feature type="transmembrane region" description="Helical" evidence="2">
    <location>
        <begin position="100"/>
        <end position="120"/>
    </location>
</feature>
<dbReference type="InterPro" id="IPR051916">
    <property type="entry name" value="GPI-anchor_lipid_remodeler"/>
</dbReference>
<dbReference type="EMBL" id="JARIHO010000003">
    <property type="protein sequence ID" value="KAJ7363938.1"/>
    <property type="molecule type" value="Genomic_DNA"/>
</dbReference>
<evidence type="ECO:0000256" key="1">
    <source>
        <dbReference type="SAM" id="MobiDB-lite"/>
    </source>
</evidence>
<feature type="transmembrane region" description="Helical" evidence="2">
    <location>
        <begin position="12"/>
        <end position="32"/>
    </location>
</feature>
<feature type="transmembrane region" description="Helical" evidence="2">
    <location>
        <begin position="159"/>
        <end position="177"/>
    </location>
</feature>
<sequence>MPLQTIPASYVARAHTALGSAAFLIALSIGLLSHYKKLCKNAVAAYPDEFFPSVSATVGDWYPERNLFQILIAFTSGPRLGLVLLEYIMHSKDWDSQFPVVTLISGILRTISCGGWVYVTSNDDAELHDFCMISYLVLTIPWMVGCTVYAPTRTRRRRIVVASTFFLSLIPLVYFYLQHKVHRVPGAYTRYSFFEWGLITLDLIFDSVTETECADLQLFIGDSSMTIAQPTDVGNETATKSTEPGDRQNGTRTAMDSTPSTVKSHKKPAVAESSSKENKPRFSLRLQIPPSAKPFISFTSSVYLSYIFWSIFTSLIPTLFYFSVWQLGIAGHELALLGTLSPILLSVAPLQSWAKSHAGTTTLHIISLLGLTAFLLDKPTHRLGVVFLASAAAVIKQVSNWAASDVEYQSILTTLGFLLSCLLKQANHSNNPVWPLVNSESGGFNKTGIVLAALAIYEHHSREPAIVSAQPKKAQQNAKPKPSGNTASPRGHWLTGAVPLGSLIFILHSLLSDSSTLIAWNWTGYNDYRPRGPVPHLHGSLTFIAESLGLLLMLACISRNSTDMLAHPLWFAYGCAATTALYMYKNWVGYIGGLNLAIFIMSVIPVVLKRASAAAGSTWDSTGKVYFTAMLVYCLLAAASIWTVAYAFVPGGVYLRERTDIVLVLQMACLSLAFKWPGLKTPSLPERKDTTPPALLSYSRITLACFTISSLLVTVYRTPTGFPQPFKPGPRILNAGIWTLHFGLDNGGRDSQRLVRNVVRDMELDVIGLLETDLHRVVFGNRDLTRVLVEEMGYYVDTGPGPASHTWGCVLLSKFPIINSTHHLLPSPRGELAPAIEAVIDVWGTPVTVVVAHNGQEEDPEDRELQSTELARIMAASYPRPVLFLGYVVTKPHASRPAPYEILIEDGRVFDIDQDDWDRWCEYIFYRGMYRTSYARVSRGPVTDTELQIGQFVVPPYGTTVVDDSEAARYLRSQKEDLPKDHWFTMDYYSDYPTNKEKGGHAYHVFGTPLYYKIPEKPLS</sequence>
<evidence type="ECO:0000259" key="4">
    <source>
        <dbReference type="Pfam" id="PF23021"/>
    </source>
</evidence>
<feature type="transmembrane region" description="Helical" evidence="2">
    <location>
        <begin position="303"/>
        <end position="322"/>
    </location>
</feature>
<dbReference type="Proteomes" id="UP001218218">
    <property type="component" value="Unassembled WGS sequence"/>
</dbReference>
<dbReference type="SUPFAM" id="SSF56219">
    <property type="entry name" value="DNase I-like"/>
    <property type="match status" value="1"/>
</dbReference>
<keyword evidence="8" id="KW-1185">Reference proteome</keyword>
<evidence type="ECO:0000259" key="3">
    <source>
        <dbReference type="Pfam" id="PF10277"/>
    </source>
</evidence>
<dbReference type="InterPro" id="IPR019402">
    <property type="entry name" value="CWH43_N"/>
</dbReference>
<proteinExistence type="predicted"/>
<protein>
    <submittedName>
        <fullName evidence="7">Frag1/DRAM/Sfk1 family-domain-containing protein</fullName>
    </submittedName>
</protein>
<keyword evidence="2" id="KW-1133">Transmembrane helix</keyword>
<dbReference type="Gene3D" id="3.60.10.10">
    <property type="entry name" value="Endonuclease/exonuclease/phosphatase"/>
    <property type="match status" value="1"/>
</dbReference>
<feature type="transmembrane region" description="Helical" evidence="2">
    <location>
        <begin position="590"/>
        <end position="608"/>
    </location>
</feature>
<feature type="domain" description="PGAP2IP second transmembrane" evidence="4">
    <location>
        <begin position="490"/>
        <end position="675"/>
    </location>
</feature>
<evidence type="ECO:0000256" key="2">
    <source>
        <dbReference type="SAM" id="Phobius"/>
    </source>
</evidence>
<feature type="transmembrane region" description="Helical" evidence="2">
    <location>
        <begin position="132"/>
        <end position="152"/>
    </location>
</feature>
<accession>A0AAD7F1T6</accession>
<evidence type="ECO:0000313" key="8">
    <source>
        <dbReference type="Proteomes" id="UP001218218"/>
    </source>
</evidence>
<dbReference type="GO" id="GO:0016020">
    <property type="term" value="C:membrane"/>
    <property type="evidence" value="ECO:0007669"/>
    <property type="project" value="GOC"/>
</dbReference>
<evidence type="ECO:0000259" key="5">
    <source>
        <dbReference type="Pfam" id="PF23022"/>
    </source>
</evidence>
<dbReference type="GO" id="GO:0031505">
    <property type="term" value="P:fungal-type cell wall organization"/>
    <property type="evidence" value="ECO:0007669"/>
    <property type="project" value="TreeGrafter"/>
</dbReference>
<dbReference type="Pfam" id="PF23226">
    <property type="entry name" value="Exo_endo_phos_PGAP2IP"/>
    <property type="match status" value="1"/>
</dbReference>
<evidence type="ECO:0000313" key="7">
    <source>
        <dbReference type="EMBL" id="KAJ7363938.1"/>
    </source>
</evidence>
<reference evidence="7" key="1">
    <citation type="submission" date="2023-03" db="EMBL/GenBank/DDBJ databases">
        <title>Massive genome expansion in bonnet fungi (Mycena s.s.) driven by repeated elements and novel gene families across ecological guilds.</title>
        <authorList>
            <consortium name="Lawrence Berkeley National Laboratory"/>
            <person name="Harder C.B."/>
            <person name="Miyauchi S."/>
            <person name="Viragh M."/>
            <person name="Kuo A."/>
            <person name="Thoen E."/>
            <person name="Andreopoulos B."/>
            <person name="Lu D."/>
            <person name="Skrede I."/>
            <person name="Drula E."/>
            <person name="Henrissat B."/>
            <person name="Morin E."/>
            <person name="Kohler A."/>
            <person name="Barry K."/>
            <person name="LaButti K."/>
            <person name="Morin E."/>
            <person name="Salamov A."/>
            <person name="Lipzen A."/>
            <person name="Mereny Z."/>
            <person name="Hegedus B."/>
            <person name="Baldrian P."/>
            <person name="Stursova M."/>
            <person name="Weitz H."/>
            <person name="Taylor A."/>
            <person name="Grigoriev I.V."/>
            <person name="Nagy L.G."/>
            <person name="Martin F."/>
            <person name="Kauserud H."/>
        </authorList>
    </citation>
    <scope>NUCLEOTIDE SEQUENCE</scope>
    <source>
        <strain evidence="7">CBHHK002</strain>
    </source>
</reference>
<dbReference type="FunFam" id="3.60.10.10:FF:000100">
    <property type="entry name" value="Unplaced genomic scaffold supercont2.12, whole genome shotgun sequence"/>
    <property type="match status" value="1"/>
</dbReference>
<dbReference type="InterPro" id="IPR053912">
    <property type="entry name" value="PGAP2IP_TM_1nd"/>
</dbReference>
<feature type="transmembrane region" description="Helical" evidence="2">
    <location>
        <begin position="698"/>
        <end position="716"/>
    </location>
</feature>
<feature type="compositionally biased region" description="Low complexity" evidence="1">
    <location>
        <begin position="469"/>
        <end position="482"/>
    </location>
</feature>
<comment type="caution">
    <text evidence="7">The sequence shown here is derived from an EMBL/GenBank/DDBJ whole genome shotgun (WGS) entry which is preliminary data.</text>
</comment>
<feature type="region of interest" description="Disordered" evidence="1">
    <location>
        <begin position="467"/>
        <end position="490"/>
    </location>
</feature>
<dbReference type="PANTHER" id="PTHR14859:SF1">
    <property type="entry name" value="PGAP2-INTERACTING PROTEIN"/>
    <property type="match status" value="1"/>
</dbReference>
<feature type="domain" description="CWH43-like N-terminal" evidence="3">
    <location>
        <begin position="8"/>
        <end position="208"/>
    </location>
</feature>
<feature type="domain" description="PGAP2IP first transmembrane" evidence="5">
    <location>
        <begin position="306"/>
        <end position="457"/>
    </location>
</feature>
<dbReference type="GO" id="GO:0005783">
    <property type="term" value="C:endoplasmic reticulum"/>
    <property type="evidence" value="ECO:0007669"/>
    <property type="project" value="TreeGrafter"/>
</dbReference>
<gene>
    <name evidence="7" type="ORF">DFH08DRAFT_837851</name>
</gene>
<dbReference type="Pfam" id="PF23021">
    <property type="entry name" value="6TM_2nd_PGAP2IP"/>
    <property type="match status" value="1"/>
</dbReference>
<dbReference type="Pfam" id="PF10277">
    <property type="entry name" value="Frag1"/>
    <property type="match status" value="1"/>
</dbReference>
<organism evidence="7 8">
    <name type="scientific">Mycena albidolilacea</name>
    <dbReference type="NCBI Taxonomy" id="1033008"/>
    <lineage>
        <taxon>Eukaryota</taxon>
        <taxon>Fungi</taxon>
        <taxon>Dikarya</taxon>
        <taxon>Basidiomycota</taxon>
        <taxon>Agaricomycotina</taxon>
        <taxon>Agaricomycetes</taxon>
        <taxon>Agaricomycetidae</taxon>
        <taxon>Agaricales</taxon>
        <taxon>Marasmiineae</taxon>
        <taxon>Mycenaceae</taxon>
        <taxon>Mycena</taxon>
    </lineage>
</organism>
<dbReference type="InterPro" id="IPR053911">
    <property type="entry name" value="PGAP2IP_TM_2nd"/>
</dbReference>
<dbReference type="InterPro" id="IPR036691">
    <property type="entry name" value="Endo/exonu/phosph_ase_sf"/>
</dbReference>
<dbReference type="AlphaFoldDB" id="A0AAD7F1T6"/>
<feature type="region of interest" description="Disordered" evidence="1">
    <location>
        <begin position="232"/>
        <end position="278"/>
    </location>
</feature>